<evidence type="ECO:0000256" key="1">
    <source>
        <dbReference type="SAM" id="Phobius"/>
    </source>
</evidence>
<evidence type="ECO:0000313" key="3">
    <source>
        <dbReference type="Proteomes" id="UP001165296"/>
    </source>
</evidence>
<organism evidence="2 3">
    <name type="scientific">Hymenobacter lucidus</name>
    <dbReference type="NCBI Taxonomy" id="2880930"/>
    <lineage>
        <taxon>Bacteria</taxon>
        <taxon>Pseudomonadati</taxon>
        <taxon>Bacteroidota</taxon>
        <taxon>Cytophagia</taxon>
        <taxon>Cytophagales</taxon>
        <taxon>Hymenobacteraceae</taxon>
        <taxon>Hymenobacter</taxon>
    </lineage>
</organism>
<name>A0ABS8ATP0_9BACT</name>
<protein>
    <recommendedName>
        <fullName evidence="4">Zinc-ribbon domain-containing protein</fullName>
    </recommendedName>
</protein>
<evidence type="ECO:0000313" key="2">
    <source>
        <dbReference type="EMBL" id="MCB2408774.1"/>
    </source>
</evidence>
<reference evidence="2" key="1">
    <citation type="submission" date="2021-10" db="EMBL/GenBank/DDBJ databases">
        <authorList>
            <person name="Dean J.D."/>
            <person name="Kim M.K."/>
            <person name="Newey C.N."/>
            <person name="Stoker T.S."/>
            <person name="Thompson D.W."/>
            <person name="Grose J.H."/>
        </authorList>
    </citation>
    <scope>NUCLEOTIDE SEQUENCE</scope>
    <source>
        <strain evidence="2">BT178</strain>
    </source>
</reference>
<keyword evidence="1" id="KW-1133">Transmembrane helix</keyword>
<dbReference type="EMBL" id="JAJADR010000003">
    <property type="protein sequence ID" value="MCB2408774.1"/>
    <property type="molecule type" value="Genomic_DNA"/>
</dbReference>
<dbReference type="Proteomes" id="UP001165296">
    <property type="component" value="Unassembled WGS sequence"/>
</dbReference>
<sequence>MIIYGTNGAHRSTQPLPGIACPECATPDQLHLSVFSRYTHIYWIPLFPYKKPVVGQCLHCQRAWDEKEMPGELKPLATALKKQTRALWWHWSGLVALALLAVWSVVMSQRDSRDNATYITAPRVGDVYTVRQEDSTGKAQYSLMKVVGAGANSVELVANEYVTNDATPLSKLNDPEKYSKEPFPLTFLDLQVMMNKGEITDVDRLGE</sequence>
<evidence type="ECO:0008006" key="4">
    <source>
        <dbReference type="Google" id="ProtNLM"/>
    </source>
</evidence>
<feature type="transmembrane region" description="Helical" evidence="1">
    <location>
        <begin position="88"/>
        <end position="106"/>
    </location>
</feature>
<accession>A0ABS8ATP0</accession>
<keyword evidence="3" id="KW-1185">Reference proteome</keyword>
<keyword evidence="1" id="KW-0812">Transmembrane</keyword>
<gene>
    <name evidence="2" type="ORF">LGH74_12370</name>
</gene>
<comment type="caution">
    <text evidence="2">The sequence shown here is derived from an EMBL/GenBank/DDBJ whole genome shotgun (WGS) entry which is preliminary data.</text>
</comment>
<proteinExistence type="predicted"/>
<dbReference type="RefSeq" id="WP_226176136.1">
    <property type="nucleotide sequence ID" value="NZ_JAJADR010000003.1"/>
</dbReference>
<keyword evidence="1" id="KW-0472">Membrane</keyword>